<proteinExistence type="predicted"/>
<reference evidence="2" key="1">
    <citation type="journal article" date="2020" name="Stud. Mycol.">
        <title>101 Dothideomycetes genomes: A test case for predicting lifestyles and emergence of pathogens.</title>
        <authorList>
            <person name="Haridas S."/>
            <person name="Albert R."/>
            <person name="Binder M."/>
            <person name="Bloem J."/>
            <person name="LaButti K."/>
            <person name="Salamov A."/>
            <person name="Andreopoulos B."/>
            <person name="Baker S."/>
            <person name="Barry K."/>
            <person name="Bills G."/>
            <person name="Bluhm B."/>
            <person name="Cannon C."/>
            <person name="Castanera R."/>
            <person name="Culley D."/>
            <person name="Daum C."/>
            <person name="Ezra D."/>
            <person name="Gonzalez J."/>
            <person name="Henrissat B."/>
            <person name="Kuo A."/>
            <person name="Liang C."/>
            <person name="Lipzen A."/>
            <person name="Lutzoni F."/>
            <person name="Magnuson J."/>
            <person name="Mondo S."/>
            <person name="Nolan M."/>
            <person name="Ohm R."/>
            <person name="Pangilinan J."/>
            <person name="Park H.-J."/>
            <person name="Ramirez L."/>
            <person name="Alfaro M."/>
            <person name="Sun H."/>
            <person name="Tritt A."/>
            <person name="Yoshinaga Y."/>
            <person name="Zwiers L.-H."/>
            <person name="Turgeon B."/>
            <person name="Goodwin S."/>
            <person name="Spatafora J."/>
            <person name="Crous P."/>
            <person name="Grigoriev I."/>
        </authorList>
    </citation>
    <scope>NUCLEOTIDE SEQUENCE [LARGE SCALE GENOMIC DNA]</scope>
    <source>
        <strain evidence="2">CECT 20119</strain>
    </source>
</reference>
<keyword evidence="2" id="KW-1185">Reference proteome</keyword>
<dbReference type="Proteomes" id="UP000799538">
    <property type="component" value="Unassembled WGS sequence"/>
</dbReference>
<accession>A0A6A6G5Z6</accession>
<dbReference type="EMBL" id="ML992511">
    <property type="protein sequence ID" value="KAF2221195.1"/>
    <property type="molecule type" value="Genomic_DNA"/>
</dbReference>
<protein>
    <submittedName>
        <fullName evidence="1">Uncharacterized protein</fullName>
    </submittedName>
</protein>
<evidence type="ECO:0000313" key="2">
    <source>
        <dbReference type="Proteomes" id="UP000799538"/>
    </source>
</evidence>
<organism evidence="1 2">
    <name type="scientific">Elsinoe ampelina</name>
    <dbReference type="NCBI Taxonomy" id="302913"/>
    <lineage>
        <taxon>Eukaryota</taxon>
        <taxon>Fungi</taxon>
        <taxon>Dikarya</taxon>
        <taxon>Ascomycota</taxon>
        <taxon>Pezizomycotina</taxon>
        <taxon>Dothideomycetes</taxon>
        <taxon>Dothideomycetidae</taxon>
        <taxon>Myriangiales</taxon>
        <taxon>Elsinoaceae</taxon>
        <taxon>Elsinoe</taxon>
    </lineage>
</organism>
<sequence length="154" mass="17196">MRVSDVGLTQLALASPSYSHEERFPRRVAQYWNNSRHNHTGEPNPGSIPAGRSCKALSSAVEPSVERLAVITSGRQNSVPGHSRTYRPLVVWHRLETCRPVKMSAIGICCHSESNPRFGPDFRRLLPGDRNDGGGSRRTTRYQLLSPFTMVRIS</sequence>
<evidence type="ECO:0000313" key="1">
    <source>
        <dbReference type="EMBL" id="KAF2221195.1"/>
    </source>
</evidence>
<gene>
    <name evidence="1" type="ORF">BDZ85DRAFT_266437</name>
</gene>
<name>A0A6A6G5Z6_9PEZI</name>
<dbReference type="AlphaFoldDB" id="A0A6A6G5Z6"/>